<organism evidence="2 3">
    <name type="scientific">Vibrio porteresiae DSM 19223</name>
    <dbReference type="NCBI Taxonomy" id="1123496"/>
    <lineage>
        <taxon>Bacteria</taxon>
        <taxon>Pseudomonadati</taxon>
        <taxon>Pseudomonadota</taxon>
        <taxon>Gammaproteobacteria</taxon>
        <taxon>Vibrionales</taxon>
        <taxon>Vibrionaceae</taxon>
        <taxon>Vibrio</taxon>
    </lineage>
</organism>
<dbReference type="InterPro" id="IPR011990">
    <property type="entry name" value="TPR-like_helical_dom_sf"/>
</dbReference>
<feature type="signal peptide" evidence="1">
    <location>
        <begin position="1"/>
        <end position="22"/>
    </location>
</feature>
<name>A0ABZ0Q8S4_9VIBR</name>
<dbReference type="Gene3D" id="1.25.40.10">
    <property type="entry name" value="Tetratricopeptide repeat domain"/>
    <property type="match status" value="1"/>
</dbReference>
<protein>
    <submittedName>
        <fullName evidence="2">Uncharacterized protein</fullName>
    </submittedName>
</protein>
<evidence type="ECO:0000313" key="2">
    <source>
        <dbReference type="EMBL" id="WPC72852.1"/>
    </source>
</evidence>
<accession>A0ABZ0Q8S4</accession>
<keyword evidence="1" id="KW-0732">Signal</keyword>
<gene>
    <name evidence="2" type="ORF">R8Z52_12030</name>
</gene>
<sequence>MTSYIGKYSVLASLLLAGCAQVGPQQYAAQALTPADQAYVSSQPEYLRADYTRLFEEGGRNQVLNLMIIGKKAFATGDFPSAARAFDQAIAAIESVYANSDSAAKARSLWYEEGSKDFKGEPYERSMVYYYRGLTYLAQGQPDNARASFLNAIMQDAFAEEQQNRSDMGSQLLLIGWTSMMMGRADLADQAFLELEQLQPDFVRPTPADTTLIIAEAGYAPRKLADGVGHHQLIYRRGKNQRITAVEFDKAGQLPVPMTLREDIFWQASSRGGRPVDRIIEGQYVFKSTTQAAGAALSDVGRTALYLSPAFGQSTANLGAGISLLGVGVMAISAQTKVRADTRYWPTLPDKLYINAKALPENADIDLVYRLKEGGQLTQDPNFIISTKGYRVIWSQGE</sequence>
<feature type="chain" id="PRO_5045584754" evidence="1">
    <location>
        <begin position="23"/>
        <end position="398"/>
    </location>
</feature>
<dbReference type="RefSeq" id="WP_261892654.1">
    <property type="nucleotide sequence ID" value="NZ_AP024895.1"/>
</dbReference>
<evidence type="ECO:0000313" key="3">
    <source>
        <dbReference type="Proteomes" id="UP001304071"/>
    </source>
</evidence>
<reference evidence="2 3" key="1">
    <citation type="submission" date="2023-11" db="EMBL/GenBank/DDBJ databases">
        <title>Plant-associative lifestyle of Vibrio porteresiae and its evolutionary dynamics.</title>
        <authorList>
            <person name="Rameshkumar N."/>
            <person name="Kirti K."/>
        </authorList>
    </citation>
    <scope>NUCLEOTIDE SEQUENCE [LARGE SCALE GENOMIC DNA]</scope>
    <source>
        <strain evidence="2 3">MSSRF30</strain>
    </source>
</reference>
<dbReference type="EMBL" id="CP138203">
    <property type="protein sequence ID" value="WPC72852.1"/>
    <property type="molecule type" value="Genomic_DNA"/>
</dbReference>
<dbReference type="PROSITE" id="PS51257">
    <property type="entry name" value="PROKAR_LIPOPROTEIN"/>
    <property type="match status" value="1"/>
</dbReference>
<dbReference type="SUPFAM" id="SSF48452">
    <property type="entry name" value="TPR-like"/>
    <property type="match status" value="1"/>
</dbReference>
<keyword evidence="3" id="KW-1185">Reference proteome</keyword>
<evidence type="ECO:0000256" key="1">
    <source>
        <dbReference type="SAM" id="SignalP"/>
    </source>
</evidence>
<dbReference type="Proteomes" id="UP001304071">
    <property type="component" value="Chromosome 1"/>
</dbReference>
<proteinExistence type="predicted"/>